<proteinExistence type="predicted"/>
<reference evidence="3 4" key="1">
    <citation type="submission" date="2019-10" db="EMBL/GenBank/DDBJ databases">
        <title>Prolixibacter strains distinguished by the presence of nitrate reductase genes were adept at nitrate-dependent anaerobic corrosion of metallic iron and carbon steel.</title>
        <authorList>
            <person name="Iino T."/>
            <person name="Shono N."/>
            <person name="Ito K."/>
            <person name="Nakamura R."/>
            <person name="Sueoka K."/>
            <person name="Harayama S."/>
            <person name="Ohkuma M."/>
        </authorList>
    </citation>
    <scope>NUCLEOTIDE SEQUENCE [LARGE SCALE GENOMIC DNA]</scope>
    <source>
        <strain evidence="3 4">JCM 13498</strain>
    </source>
</reference>
<dbReference type="InterPro" id="IPR012334">
    <property type="entry name" value="Pectin_lyas_fold"/>
</dbReference>
<name>A0A5M4B3B1_9BACT</name>
<protein>
    <recommendedName>
        <fullName evidence="2">Right handed beta helix domain-containing protein</fullName>
    </recommendedName>
</protein>
<dbReference type="Gene3D" id="2.160.20.10">
    <property type="entry name" value="Single-stranded right-handed beta-helix, Pectin lyase-like"/>
    <property type="match status" value="1"/>
</dbReference>
<dbReference type="RefSeq" id="WP_027586113.1">
    <property type="nucleotide sequence ID" value="NZ_BLAX01000001.1"/>
</dbReference>
<keyword evidence="4" id="KW-1185">Reference proteome</keyword>
<evidence type="ECO:0000313" key="3">
    <source>
        <dbReference type="EMBL" id="GET34584.1"/>
    </source>
</evidence>
<evidence type="ECO:0000259" key="2">
    <source>
        <dbReference type="Pfam" id="PF13229"/>
    </source>
</evidence>
<evidence type="ECO:0000313" key="4">
    <source>
        <dbReference type="Proteomes" id="UP000391834"/>
    </source>
</evidence>
<feature type="chain" id="PRO_5024464400" description="Right handed beta helix domain-containing protein" evidence="1">
    <location>
        <begin position="22"/>
        <end position="339"/>
    </location>
</feature>
<dbReference type="Proteomes" id="UP000391834">
    <property type="component" value="Unassembled WGS sequence"/>
</dbReference>
<dbReference type="OrthoDB" id="646288at2"/>
<dbReference type="InterPro" id="IPR011050">
    <property type="entry name" value="Pectin_lyase_fold/virulence"/>
</dbReference>
<dbReference type="AlphaFoldDB" id="A0A5M4B3B1"/>
<accession>A0A5M4B3B1</accession>
<keyword evidence="1" id="KW-0732">Signal</keyword>
<dbReference type="EMBL" id="BLAX01000001">
    <property type="protein sequence ID" value="GET34584.1"/>
    <property type="molecule type" value="Genomic_DNA"/>
</dbReference>
<evidence type="ECO:0000256" key="1">
    <source>
        <dbReference type="SAM" id="SignalP"/>
    </source>
</evidence>
<gene>
    <name evidence="3" type="ORF">PbJCM13498_34470</name>
</gene>
<sequence>MKSKLFLLLIISLFFSQINNAQVFYVDSKNGNDMNSGNVTTPLKTIQQAIEITNELTGQGNITIKVMPGIYILSNRIDINPVRILNENSKLIIESAILPDDSLWTPLKMPVVVSFSANNSETQFQHSTGFLVASDFVEFRGIKFLGNANPLVRYYYPITRENPDLKHLVVSQCVFIGDRNSGIIQGGVWAHGTDININHNVFYQCRNAILLFQNINNSIISNNIIYDAYESALWMGNDENLKFENNIVSNCDYFWIGDPDSKTEFKISNSIISGNQHLRGNWGNTGITESMQKFTENNIDKKANISLVECNSERIPQAHLHIVPGATGYDLNAGIFKRP</sequence>
<dbReference type="Pfam" id="PF13229">
    <property type="entry name" value="Beta_helix"/>
    <property type="match status" value="1"/>
</dbReference>
<comment type="caution">
    <text evidence="3">The sequence shown here is derived from an EMBL/GenBank/DDBJ whole genome shotgun (WGS) entry which is preliminary data.</text>
</comment>
<feature type="signal peptide" evidence="1">
    <location>
        <begin position="1"/>
        <end position="21"/>
    </location>
</feature>
<dbReference type="InterPro" id="IPR039448">
    <property type="entry name" value="Beta_helix"/>
</dbReference>
<feature type="domain" description="Right handed beta helix" evidence="2">
    <location>
        <begin position="168"/>
        <end position="288"/>
    </location>
</feature>
<dbReference type="SUPFAM" id="SSF51126">
    <property type="entry name" value="Pectin lyase-like"/>
    <property type="match status" value="1"/>
</dbReference>
<organism evidence="3 4">
    <name type="scientific">Prolixibacter bellariivorans</name>
    <dbReference type="NCBI Taxonomy" id="314319"/>
    <lineage>
        <taxon>Bacteria</taxon>
        <taxon>Pseudomonadati</taxon>
        <taxon>Bacteroidota</taxon>
        <taxon>Bacteroidia</taxon>
        <taxon>Marinilabiliales</taxon>
        <taxon>Prolixibacteraceae</taxon>
        <taxon>Prolixibacter</taxon>
    </lineage>
</organism>